<evidence type="ECO:0000313" key="9">
    <source>
        <dbReference type="EMBL" id="KAA3802701.1"/>
    </source>
</evidence>
<dbReference type="EMBL" id="QRJR01000006">
    <property type="protein sequence ID" value="RHH48128.1"/>
    <property type="molecule type" value="Genomic_DNA"/>
</dbReference>
<comment type="subcellular location">
    <subcellularLocation>
        <location evidence="1">Cell outer membrane</location>
    </subcellularLocation>
</comment>
<keyword evidence="32" id="KW-1185">Reference proteome</keyword>
<evidence type="ECO:0000256" key="5">
    <source>
        <dbReference type="ARBA" id="ARBA00023237"/>
    </source>
</evidence>
<dbReference type="Proteomes" id="UP000283329">
    <property type="component" value="Unassembled WGS sequence"/>
</dbReference>
<organism evidence="20 23">
    <name type="scientific">Bacteroides ovatus</name>
    <dbReference type="NCBI Taxonomy" id="28116"/>
    <lineage>
        <taxon>Bacteria</taxon>
        <taxon>Pseudomonadati</taxon>
        <taxon>Bacteroidota</taxon>
        <taxon>Bacteroidia</taxon>
        <taxon>Bacteroidales</taxon>
        <taxon>Bacteroidaceae</taxon>
        <taxon>Bacteroides</taxon>
    </lineage>
</organism>
<evidence type="ECO:0000313" key="13">
    <source>
        <dbReference type="EMBL" id="KAA4625187.1"/>
    </source>
</evidence>
<evidence type="ECO:0000313" key="10">
    <source>
        <dbReference type="EMBL" id="KAA3923267.1"/>
    </source>
</evidence>
<dbReference type="SUPFAM" id="SSF48452">
    <property type="entry name" value="TPR-like"/>
    <property type="match status" value="1"/>
</dbReference>
<evidence type="ECO:0000313" key="16">
    <source>
        <dbReference type="EMBL" id="MDC2744530.1"/>
    </source>
</evidence>
<dbReference type="Gene3D" id="1.25.40.390">
    <property type="match status" value="1"/>
</dbReference>
<dbReference type="EMBL" id="VWFC01000029">
    <property type="protein sequence ID" value="KAB1323079.1"/>
    <property type="molecule type" value="Genomic_DNA"/>
</dbReference>
<dbReference type="Proteomes" id="UP000435985">
    <property type="component" value="Unassembled WGS sequence"/>
</dbReference>
<evidence type="ECO:0000313" key="30">
    <source>
        <dbReference type="Proteomes" id="UP000435985"/>
    </source>
</evidence>
<feature type="signal peptide" evidence="6">
    <location>
        <begin position="1"/>
        <end position="21"/>
    </location>
</feature>
<comment type="similarity">
    <text evidence="2">Belongs to the SusD family.</text>
</comment>
<dbReference type="GO" id="GO:0009279">
    <property type="term" value="C:cell outer membrane"/>
    <property type="evidence" value="ECO:0007669"/>
    <property type="project" value="UniProtKB-SubCell"/>
</dbReference>
<feature type="domain" description="SusD-like N-terminal" evidence="8">
    <location>
        <begin position="23"/>
        <end position="219"/>
    </location>
</feature>
<evidence type="ECO:0000313" key="23">
    <source>
        <dbReference type="Proteomes" id="UP000183670"/>
    </source>
</evidence>
<dbReference type="EMBL" id="VWLE01000022">
    <property type="protein sequence ID" value="KAA3954143.1"/>
    <property type="molecule type" value="Genomic_DNA"/>
</dbReference>
<evidence type="ECO:0000313" key="21">
    <source>
        <dbReference type="EMBL" id="SDI71126.1"/>
    </source>
</evidence>
<dbReference type="InterPro" id="IPR012944">
    <property type="entry name" value="SusD_RagB_dom"/>
</dbReference>
<keyword evidence="3 6" id="KW-0732">Signal</keyword>
<dbReference type="InterPro" id="IPR033985">
    <property type="entry name" value="SusD-like_N"/>
</dbReference>
<keyword evidence="4" id="KW-0472">Membrane</keyword>
<dbReference type="Proteomes" id="UP000181870">
    <property type="component" value="Unassembled WGS sequence"/>
</dbReference>
<dbReference type="Proteomes" id="UP000365824">
    <property type="component" value="Unassembled WGS sequence"/>
</dbReference>
<evidence type="ECO:0000313" key="19">
    <source>
        <dbReference type="EMBL" id="RHH48128.1"/>
    </source>
</evidence>
<evidence type="ECO:0000313" key="31">
    <source>
        <dbReference type="Proteomes" id="UP000460135"/>
    </source>
</evidence>
<dbReference type="Proteomes" id="UP000460135">
    <property type="component" value="Unassembled WGS sequence"/>
</dbReference>
<evidence type="ECO:0000313" key="15">
    <source>
        <dbReference type="EMBL" id="KAB1323079.1"/>
    </source>
</evidence>
<dbReference type="InterPro" id="IPR011990">
    <property type="entry name" value="TPR-like_helical_dom_sf"/>
</dbReference>
<evidence type="ECO:0000313" key="18">
    <source>
        <dbReference type="EMBL" id="RGX08495.1"/>
    </source>
</evidence>
<feature type="domain" description="RagB/SusD" evidence="7">
    <location>
        <begin position="298"/>
        <end position="602"/>
    </location>
</feature>
<evidence type="ECO:0000313" key="22">
    <source>
        <dbReference type="Proteomes" id="UP000181870"/>
    </source>
</evidence>
<dbReference type="EMBL" id="FMYE01000018">
    <property type="protein sequence ID" value="SDB77142.1"/>
    <property type="molecule type" value="Genomic_DNA"/>
</dbReference>
<dbReference type="Proteomes" id="UP001219389">
    <property type="component" value="Unassembled WGS sequence"/>
</dbReference>
<dbReference type="Proteomes" id="UP000424805">
    <property type="component" value="Unassembled WGS sequence"/>
</dbReference>
<evidence type="ECO:0000313" key="28">
    <source>
        <dbReference type="Proteomes" id="UP000375690"/>
    </source>
</evidence>
<keyword evidence="5" id="KW-0998">Cell outer membrane</keyword>
<dbReference type="Proteomes" id="UP001215078">
    <property type="component" value="Unassembled WGS sequence"/>
</dbReference>
<evidence type="ECO:0000256" key="3">
    <source>
        <dbReference type="ARBA" id="ARBA00022729"/>
    </source>
</evidence>
<dbReference type="EMBL" id="VWFO01000019">
    <property type="protein sequence ID" value="KAA4663340.1"/>
    <property type="molecule type" value="Genomic_DNA"/>
</dbReference>
<reference evidence="22 23" key="1">
    <citation type="submission" date="2016-10" db="EMBL/GenBank/DDBJ databases">
        <authorList>
            <person name="de Groot N.N."/>
        </authorList>
    </citation>
    <scope>NUCLEOTIDE SEQUENCE [LARGE SCALE GENOMIC DNA]</scope>
    <source>
        <strain evidence="20 23">NLAE-zl-C500</strain>
        <strain evidence="21 22">NLAE-zl-C57</strain>
    </source>
</reference>
<dbReference type="EMBL" id="VWLB01000055">
    <property type="protein sequence ID" value="KAA3923267.1"/>
    <property type="molecule type" value="Genomic_DNA"/>
</dbReference>
<evidence type="ECO:0000313" key="25">
    <source>
        <dbReference type="Proteomes" id="UP000286031"/>
    </source>
</evidence>
<dbReference type="EMBL" id="VWFP01000016">
    <property type="protein sequence ID" value="KAA4625187.1"/>
    <property type="molecule type" value="Genomic_DNA"/>
</dbReference>
<evidence type="ECO:0000256" key="6">
    <source>
        <dbReference type="SAM" id="SignalP"/>
    </source>
</evidence>
<evidence type="ECO:0000313" key="32">
    <source>
        <dbReference type="Proteomes" id="UP000473905"/>
    </source>
</evidence>
<evidence type="ECO:0000313" key="20">
    <source>
        <dbReference type="EMBL" id="SDB77142.1"/>
    </source>
</evidence>
<protein>
    <submittedName>
        <fullName evidence="9">RagB/SusD family nutrient uptake outer membrane protein</fullName>
    </submittedName>
    <submittedName>
        <fullName evidence="20">Starch-binding associating with outer membrane</fullName>
    </submittedName>
</protein>
<dbReference type="EMBL" id="JAQQPO010000027">
    <property type="protein sequence ID" value="MDC7960554.1"/>
    <property type="molecule type" value="Genomic_DNA"/>
</dbReference>
<dbReference type="EMBL" id="VWKB01000008">
    <property type="protein sequence ID" value="KAA4101982.1"/>
    <property type="molecule type" value="Genomic_DNA"/>
</dbReference>
<reference evidence="16" key="4">
    <citation type="submission" date="2022-10" db="EMBL/GenBank/DDBJ databases">
        <title>Human gut microbiome strain richness.</title>
        <authorList>
            <person name="Chen-Liaw A."/>
        </authorList>
    </citation>
    <scope>NUCLEOTIDE SEQUENCE</scope>
    <source>
        <strain evidence="16">BSD2780120875st1_E1_BSD2780120875_150330</strain>
        <strain evidence="17">RTP21484st1_H8_RTP21484_190118</strain>
    </source>
</reference>
<evidence type="ECO:0000256" key="1">
    <source>
        <dbReference type="ARBA" id="ARBA00004442"/>
    </source>
</evidence>
<accession>A0A1G6G587</accession>
<evidence type="ECO:0000313" key="14">
    <source>
        <dbReference type="EMBL" id="KAA4663340.1"/>
    </source>
</evidence>
<evidence type="ECO:0000313" key="27">
    <source>
        <dbReference type="Proteomes" id="UP000365824"/>
    </source>
</evidence>
<proteinExistence type="inferred from homology"/>
<feature type="chain" id="PRO_5014269281" evidence="6">
    <location>
        <begin position="22"/>
        <end position="604"/>
    </location>
</feature>
<sequence length="604" mass="69644">MNKYILCVSVSLCLLMSSCLNDEFLEVYPKGQQTEASVFTTYDNFKTYTWGLYNVFFGYTYDTGQTDEIFRGDFESDNMIKGLDGYEGQWAYRKAKATDESKDWDYDYIRRVNLMLDNIDHSEMSETEREHWRSVGYFFRSYKYFQMLSKFGDIPWVEHALTEESPELYGKRDSRDLVASNILSNLKYAETHIGSNIEADGKNTINMYVVKALISRFALFEGTWRKYHGLSGADTYLEECARASEEVIKQYPNVHPKYDELFNSETLDGVTGILLYKAYETGQLMHGLTRMVRTGESYIEATKDAVDSYLCTDGRPVSTTTSRYGGDKNMYGQFRDRDYRLYLTICPPYMVKKENGPSTADWKYTDNAQDREFIDLMATISGETYHRLPSSNFKGFTVQGQPHFKNMNWGQGWNASQMGFWVWKYYNTHTVATNANGVNTTDAPLFRIGEVMVNYAEAMCELNKFDQAAADKSINKLRARANVAKMVVNDINDAFDPKRDPSVPALLWEVRRERRVELMGEGFRLDDLRRWKKGDYVNKQPLGAYVTGASAKNLKVTGGAGADEGYVYFFDTPLGWQEHYYLYPLPLKQLALNTNLEQNPVWTK</sequence>
<dbReference type="EMBL" id="QSBI01000020">
    <property type="protein sequence ID" value="RGX08495.1"/>
    <property type="molecule type" value="Genomic_DNA"/>
</dbReference>
<dbReference type="EMBL" id="VWLX01000013">
    <property type="protein sequence ID" value="KAA3802701.1"/>
    <property type="molecule type" value="Genomic_DNA"/>
</dbReference>
<evidence type="ECO:0000313" key="12">
    <source>
        <dbReference type="EMBL" id="KAA4101982.1"/>
    </source>
</evidence>
<reference evidence="26 27" key="3">
    <citation type="journal article" date="2019" name="Nat. Med.">
        <title>A library of human gut bacterial isolates paired with longitudinal multiomics data enables mechanistic microbiome research.</title>
        <authorList>
            <person name="Poyet M."/>
            <person name="Groussin M."/>
            <person name="Gibbons S.M."/>
            <person name="Avila-Pacheco J."/>
            <person name="Jiang X."/>
            <person name="Kearney S.M."/>
            <person name="Perrotta A.R."/>
            <person name="Berdy B."/>
            <person name="Zhao S."/>
            <person name="Lieberman T.D."/>
            <person name="Swanson P.K."/>
            <person name="Smith M."/>
            <person name="Roesemann S."/>
            <person name="Alexander J.E."/>
            <person name="Rich S.A."/>
            <person name="Livny J."/>
            <person name="Vlamakis H."/>
            <person name="Clish C."/>
            <person name="Bullock K."/>
            <person name="Deik A."/>
            <person name="Scott J."/>
            <person name="Pierce K.A."/>
            <person name="Xavier R.J."/>
            <person name="Alm E.J."/>
        </authorList>
    </citation>
    <scope>NUCLEOTIDE SEQUENCE [LARGE SCALE GENOMIC DNA]</scope>
    <source>
        <strain evidence="12 32">BIOML-A134</strain>
        <strain evidence="14 30">BIOML-A14</strain>
        <strain evidence="13 29">BIOML-A15</strain>
        <strain evidence="10 27">BIOML-A160</strain>
        <strain evidence="11 26">BIOML-A163</strain>
        <strain evidence="9 31">BIOML-A183</strain>
        <strain evidence="15 28">BIOML-A2</strain>
    </source>
</reference>
<gene>
    <name evidence="19" type="ORF">DW206_08475</name>
    <name evidence="18" type="ORF">DWV35_15365</name>
    <name evidence="15" type="ORF">F3B53_19590</name>
    <name evidence="13" type="ORF">F3B90_16435</name>
    <name evidence="14" type="ORF">F3B98_15520</name>
    <name evidence="12" type="ORF">F3D66_07185</name>
    <name evidence="11" type="ORF">F3D71_03430</name>
    <name evidence="10" type="ORF">F3F25_24390</name>
    <name evidence="9" type="ORF">F3F51_17290</name>
    <name evidence="16" type="ORF">PO382_20145</name>
    <name evidence="17" type="ORF">PQ628_20355</name>
    <name evidence="20" type="ORF">SAMN05192581_10189</name>
    <name evidence="21" type="ORF">SAMN05192582_10685</name>
</gene>
<dbReference type="RefSeq" id="WP_004308905.1">
    <property type="nucleotide sequence ID" value="NZ_BAABYJ010000001.1"/>
</dbReference>
<dbReference type="Proteomes" id="UP000473905">
    <property type="component" value="Unassembled WGS sequence"/>
</dbReference>
<evidence type="ECO:0000313" key="24">
    <source>
        <dbReference type="Proteomes" id="UP000283329"/>
    </source>
</evidence>
<evidence type="ECO:0000259" key="7">
    <source>
        <dbReference type="Pfam" id="PF07980"/>
    </source>
</evidence>
<evidence type="ECO:0000313" key="11">
    <source>
        <dbReference type="EMBL" id="KAA3954143.1"/>
    </source>
</evidence>
<dbReference type="Proteomes" id="UP000323717">
    <property type="component" value="Unassembled WGS sequence"/>
</dbReference>
<dbReference type="Pfam" id="PF07980">
    <property type="entry name" value="SusD_RagB"/>
    <property type="match status" value="1"/>
</dbReference>
<evidence type="ECO:0000313" key="17">
    <source>
        <dbReference type="EMBL" id="MDC7960554.1"/>
    </source>
</evidence>
<dbReference type="AlphaFoldDB" id="A0A1G6G587"/>
<evidence type="ECO:0000313" key="29">
    <source>
        <dbReference type="Proteomes" id="UP000424805"/>
    </source>
</evidence>
<dbReference type="Proteomes" id="UP000375690">
    <property type="component" value="Unassembled WGS sequence"/>
</dbReference>
<dbReference type="PROSITE" id="PS51257">
    <property type="entry name" value="PROKAR_LIPOPROTEIN"/>
    <property type="match status" value="1"/>
</dbReference>
<evidence type="ECO:0000313" key="26">
    <source>
        <dbReference type="Proteomes" id="UP000323717"/>
    </source>
</evidence>
<evidence type="ECO:0000256" key="2">
    <source>
        <dbReference type="ARBA" id="ARBA00006275"/>
    </source>
</evidence>
<evidence type="ECO:0000256" key="4">
    <source>
        <dbReference type="ARBA" id="ARBA00023136"/>
    </source>
</evidence>
<reference evidence="24 25" key="2">
    <citation type="submission" date="2018-08" db="EMBL/GenBank/DDBJ databases">
        <title>A genome reference for cultivated species of the human gut microbiota.</title>
        <authorList>
            <person name="Zou Y."/>
            <person name="Xue W."/>
            <person name="Luo G."/>
        </authorList>
    </citation>
    <scope>NUCLEOTIDE SEQUENCE [LARGE SCALE GENOMIC DNA]</scope>
    <source>
        <strain evidence="18 25">AF04-46</strain>
        <strain evidence="19 24">AM17-48</strain>
    </source>
</reference>
<dbReference type="EMBL" id="JAQNZF010000033">
    <property type="protein sequence ID" value="MDC2744530.1"/>
    <property type="molecule type" value="Genomic_DNA"/>
</dbReference>
<name>A0A1G6G587_BACOV</name>
<dbReference type="Proteomes" id="UP000286031">
    <property type="component" value="Unassembled WGS sequence"/>
</dbReference>
<dbReference type="Proteomes" id="UP000183670">
    <property type="component" value="Unassembled WGS sequence"/>
</dbReference>
<dbReference type="EMBL" id="FNDO01000068">
    <property type="protein sequence ID" value="SDI71126.1"/>
    <property type="molecule type" value="Genomic_DNA"/>
</dbReference>
<evidence type="ECO:0000259" key="8">
    <source>
        <dbReference type="Pfam" id="PF14322"/>
    </source>
</evidence>
<dbReference type="Pfam" id="PF14322">
    <property type="entry name" value="SusD-like_3"/>
    <property type="match status" value="1"/>
</dbReference>